<dbReference type="PROSITE" id="PS01031">
    <property type="entry name" value="SHSP"/>
    <property type="match status" value="1"/>
</dbReference>
<dbReference type="AlphaFoldDB" id="A0A8T5V1H0"/>
<evidence type="ECO:0000313" key="6">
    <source>
        <dbReference type="Proteomes" id="UP000825933"/>
    </source>
</evidence>
<protein>
    <submittedName>
        <fullName evidence="5">Hsp20/alpha crystallin family protein</fullName>
    </submittedName>
</protein>
<dbReference type="Proteomes" id="UP000825933">
    <property type="component" value="Unassembled WGS sequence"/>
</dbReference>
<dbReference type="InterPro" id="IPR002068">
    <property type="entry name" value="A-crystallin/Hsp20_dom"/>
</dbReference>
<organism evidence="5 6">
    <name type="scientific">Methanobacterium spitsbergense</name>
    <dbReference type="NCBI Taxonomy" id="2874285"/>
    <lineage>
        <taxon>Archaea</taxon>
        <taxon>Methanobacteriati</taxon>
        <taxon>Methanobacteriota</taxon>
        <taxon>Methanomada group</taxon>
        <taxon>Methanobacteria</taxon>
        <taxon>Methanobacteriales</taxon>
        <taxon>Methanobacteriaceae</taxon>
        <taxon>Methanobacterium</taxon>
    </lineage>
</organism>
<accession>A0A8T5V1H0</accession>
<reference evidence="6" key="1">
    <citation type="journal article" date="2022" name="Microbiol. Resour. Announc.">
        <title>Draft Genome Sequence of a Methanogenic Archaeon from West Spitsbergen Permafrost.</title>
        <authorList>
            <person name="Trubitsyn V."/>
            <person name="Rivkina E."/>
            <person name="Shcherbakova V."/>
        </authorList>
    </citation>
    <scope>NUCLEOTIDE SEQUENCE [LARGE SCALE GENOMIC DNA]</scope>
    <source>
        <strain evidence="6">VT</strain>
    </source>
</reference>
<proteinExistence type="inferred from homology"/>
<feature type="domain" description="CS" evidence="4">
    <location>
        <begin position="37"/>
        <end position="140"/>
    </location>
</feature>
<evidence type="ECO:0000313" key="5">
    <source>
        <dbReference type="EMBL" id="MBZ2166893.1"/>
    </source>
</evidence>
<dbReference type="InterPro" id="IPR008978">
    <property type="entry name" value="HSP20-like_chaperone"/>
</dbReference>
<dbReference type="EMBL" id="JAIOUQ010000016">
    <property type="protein sequence ID" value="MBZ2166893.1"/>
    <property type="molecule type" value="Genomic_DNA"/>
</dbReference>
<dbReference type="InterPro" id="IPR031107">
    <property type="entry name" value="Small_HSP"/>
</dbReference>
<evidence type="ECO:0000259" key="4">
    <source>
        <dbReference type="PROSITE" id="PS51203"/>
    </source>
</evidence>
<dbReference type="Gene3D" id="2.60.40.790">
    <property type="match status" value="1"/>
</dbReference>
<dbReference type="RefSeq" id="WP_223792438.1">
    <property type="nucleotide sequence ID" value="NZ_JAIOUQ010000016.1"/>
</dbReference>
<feature type="domain" description="SHSP" evidence="3">
    <location>
        <begin position="33"/>
        <end position="140"/>
    </location>
</feature>
<comment type="similarity">
    <text evidence="1 2">Belongs to the small heat shock protein (HSP20) family.</text>
</comment>
<dbReference type="PROSITE" id="PS51203">
    <property type="entry name" value="CS"/>
    <property type="match status" value="1"/>
</dbReference>
<evidence type="ECO:0000256" key="2">
    <source>
        <dbReference type="RuleBase" id="RU003616"/>
    </source>
</evidence>
<dbReference type="CDD" id="cd06464">
    <property type="entry name" value="ACD_sHsps-like"/>
    <property type="match status" value="1"/>
</dbReference>
<dbReference type="Pfam" id="PF00011">
    <property type="entry name" value="HSP20"/>
    <property type="match status" value="1"/>
</dbReference>
<evidence type="ECO:0000259" key="3">
    <source>
        <dbReference type="PROSITE" id="PS01031"/>
    </source>
</evidence>
<dbReference type="PANTHER" id="PTHR11527">
    <property type="entry name" value="HEAT-SHOCK PROTEIN 20 FAMILY MEMBER"/>
    <property type="match status" value="1"/>
</dbReference>
<name>A0A8T5V1H0_9EURY</name>
<dbReference type="InterPro" id="IPR007052">
    <property type="entry name" value="CS_dom"/>
</dbReference>
<evidence type="ECO:0000256" key="1">
    <source>
        <dbReference type="PROSITE-ProRule" id="PRU00285"/>
    </source>
</evidence>
<gene>
    <name evidence="5" type="ORF">K8N75_12690</name>
</gene>
<sequence length="140" mass="15949">MKKGMDSKGLIDKMLEDTAKTIDSIKNDIEKTIVDYTFVPGKDIIETNDSIIVRVDLAGIKKENIDLNLTDTKLRVKAEFEDEHLGDLKGNNRRPTVIRRTVRFPKKVVPEESEAKFENGLLTVEVSKLEKKESYTVNIK</sequence>
<dbReference type="SUPFAM" id="SSF49764">
    <property type="entry name" value="HSP20-like chaperones"/>
    <property type="match status" value="1"/>
</dbReference>
<keyword evidence="6" id="KW-1185">Reference proteome</keyword>
<comment type="caution">
    <text evidence="5">The sequence shown here is derived from an EMBL/GenBank/DDBJ whole genome shotgun (WGS) entry which is preliminary data.</text>
</comment>